<organism evidence="1 2">
    <name type="scientific">Portunus trituberculatus</name>
    <name type="common">Swimming crab</name>
    <name type="synonym">Neptunus trituberculatus</name>
    <dbReference type="NCBI Taxonomy" id="210409"/>
    <lineage>
        <taxon>Eukaryota</taxon>
        <taxon>Metazoa</taxon>
        <taxon>Ecdysozoa</taxon>
        <taxon>Arthropoda</taxon>
        <taxon>Crustacea</taxon>
        <taxon>Multicrustacea</taxon>
        <taxon>Malacostraca</taxon>
        <taxon>Eumalacostraca</taxon>
        <taxon>Eucarida</taxon>
        <taxon>Decapoda</taxon>
        <taxon>Pleocyemata</taxon>
        <taxon>Brachyura</taxon>
        <taxon>Eubrachyura</taxon>
        <taxon>Portunoidea</taxon>
        <taxon>Portunidae</taxon>
        <taxon>Portuninae</taxon>
        <taxon>Portunus</taxon>
    </lineage>
</organism>
<evidence type="ECO:0000313" key="2">
    <source>
        <dbReference type="Proteomes" id="UP000324222"/>
    </source>
</evidence>
<accession>A0A5B7JEF2</accession>
<keyword evidence="2" id="KW-1185">Reference proteome</keyword>
<sequence length="24" mass="2867">MPLYWAGRAGRLDRWMEVLKDCLS</sequence>
<evidence type="ECO:0000313" key="1">
    <source>
        <dbReference type="EMBL" id="MPC91737.1"/>
    </source>
</evidence>
<reference evidence="1 2" key="1">
    <citation type="submission" date="2019-05" db="EMBL/GenBank/DDBJ databases">
        <title>Another draft genome of Portunus trituberculatus and its Hox gene families provides insights of decapod evolution.</title>
        <authorList>
            <person name="Jeong J.-H."/>
            <person name="Song I."/>
            <person name="Kim S."/>
            <person name="Choi T."/>
            <person name="Kim D."/>
            <person name="Ryu S."/>
            <person name="Kim W."/>
        </authorList>
    </citation>
    <scope>NUCLEOTIDE SEQUENCE [LARGE SCALE GENOMIC DNA]</scope>
    <source>
        <tissue evidence="1">Muscle</tissue>
    </source>
</reference>
<dbReference type="EMBL" id="VSRR010088785">
    <property type="protein sequence ID" value="MPC91737.1"/>
    <property type="molecule type" value="Genomic_DNA"/>
</dbReference>
<gene>
    <name evidence="1" type="ORF">E2C01_086793</name>
</gene>
<dbReference type="Proteomes" id="UP000324222">
    <property type="component" value="Unassembled WGS sequence"/>
</dbReference>
<comment type="caution">
    <text evidence="1">The sequence shown here is derived from an EMBL/GenBank/DDBJ whole genome shotgun (WGS) entry which is preliminary data.</text>
</comment>
<dbReference type="AlphaFoldDB" id="A0A5B7JEF2"/>
<name>A0A5B7JEF2_PORTR</name>
<proteinExistence type="predicted"/>
<protein>
    <submittedName>
        <fullName evidence="1">Uncharacterized protein</fullName>
    </submittedName>
</protein>